<dbReference type="GO" id="GO:0016812">
    <property type="term" value="F:hydrolase activity, acting on carbon-nitrogen (but not peptide) bonds, in cyclic amides"/>
    <property type="evidence" value="ECO:0007669"/>
    <property type="project" value="TreeGrafter"/>
</dbReference>
<dbReference type="Gene3D" id="3.20.20.140">
    <property type="entry name" value="Metal-dependent hydrolases"/>
    <property type="match status" value="1"/>
</dbReference>
<dbReference type="InterPro" id="IPR032466">
    <property type="entry name" value="Metal_Hydrolase"/>
</dbReference>
<comment type="caution">
    <text evidence="2">The sequence shown here is derived from an EMBL/GenBank/DDBJ whole genome shotgun (WGS) entry which is preliminary data.</text>
</comment>
<organism evidence="2 3">
    <name type="scientific">Phenylobacterium soli</name>
    <dbReference type="NCBI Taxonomy" id="2170551"/>
    <lineage>
        <taxon>Bacteria</taxon>
        <taxon>Pseudomonadati</taxon>
        <taxon>Pseudomonadota</taxon>
        <taxon>Alphaproteobacteria</taxon>
        <taxon>Caulobacterales</taxon>
        <taxon>Caulobacteraceae</taxon>
        <taxon>Phenylobacterium</taxon>
    </lineage>
</organism>
<gene>
    <name evidence="2" type="ORF">DJ017_02185</name>
</gene>
<evidence type="ECO:0000313" key="3">
    <source>
        <dbReference type="Proteomes" id="UP000249254"/>
    </source>
</evidence>
<dbReference type="InterPro" id="IPR050378">
    <property type="entry name" value="Metallo-dep_Hydrolases_sf"/>
</dbReference>
<keyword evidence="3" id="KW-1185">Reference proteome</keyword>
<dbReference type="SUPFAM" id="SSF51338">
    <property type="entry name" value="Composite domain of metallo-dependent hydrolases"/>
    <property type="match status" value="1"/>
</dbReference>
<dbReference type="Pfam" id="PF07969">
    <property type="entry name" value="Amidohydro_3"/>
    <property type="match status" value="2"/>
</dbReference>
<accession>A0A328AFJ5</accession>
<dbReference type="PANTHER" id="PTHR11647">
    <property type="entry name" value="HYDRANTOINASE/DIHYDROPYRIMIDINASE FAMILY MEMBER"/>
    <property type="match status" value="1"/>
</dbReference>
<evidence type="ECO:0000313" key="2">
    <source>
        <dbReference type="EMBL" id="RAK53419.1"/>
    </source>
</evidence>
<dbReference type="InterPro" id="IPR011059">
    <property type="entry name" value="Metal-dep_hydrolase_composite"/>
</dbReference>
<dbReference type="AlphaFoldDB" id="A0A328AFJ5"/>
<dbReference type="InterPro" id="IPR013108">
    <property type="entry name" value="Amidohydro_3"/>
</dbReference>
<dbReference type="EMBL" id="QFYQ01000001">
    <property type="protein sequence ID" value="RAK53419.1"/>
    <property type="molecule type" value="Genomic_DNA"/>
</dbReference>
<feature type="domain" description="Amidohydrolase 3" evidence="1">
    <location>
        <begin position="49"/>
        <end position="256"/>
    </location>
</feature>
<proteinExistence type="predicted"/>
<dbReference type="Proteomes" id="UP000249254">
    <property type="component" value="Unassembled WGS sequence"/>
</dbReference>
<evidence type="ECO:0000259" key="1">
    <source>
        <dbReference type="Pfam" id="PF07969"/>
    </source>
</evidence>
<keyword evidence="2" id="KW-0378">Hydrolase</keyword>
<dbReference type="PANTHER" id="PTHR11647:SF1">
    <property type="entry name" value="COLLAPSIN RESPONSE MEDIATOR PROTEIN"/>
    <property type="match status" value="1"/>
</dbReference>
<dbReference type="SUPFAM" id="SSF51556">
    <property type="entry name" value="Metallo-dependent hydrolases"/>
    <property type="match status" value="1"/>
</dbReference>
<sequence>MCGRCGVHDIVIRGGTIVDGTGAAPVTGDLAIDGGLISAVGRVEGQGRREIDAAGCIVAPGFIDLHTHLDAQVGWDPAMTPIAWHGVTTALIGNCGLTFAPCKPSDRAILAGMMETVEDIPREAILSGLPWSWEAYEEYLDTLDSIGPGLNVVGLVGHSALRYYVMGERSFDDQATPTELGAMCAVMDRAMARGALGFSTNRFEPHKAPDGRSIPGTFADVSELIAIARVVAARGGLVQAVGAHPDVLRELADATGVRILFSYGVGPNAGDGRRAAGLLDGLCEGRDITAITHVRGTGYLYNLMGMLPFRGPAWEELRARDSAGRMAAVRDGAFAGRLVAEARSRVQFSQVFDLGDGTTPVYAAADELSVEAQAAAAGETVAELMVRRWRETDGRAFFNYRMFSPSVDELSEVIRGDHCFPGLGDAGAHVAQVMDGDWPSFILAYWVRERRLFSLAEGVRRMTSGPARVLGLADRGVLAPGKRADVAVFDFDQVSELQPTTAHDFPGGAPRYIQRGRGYRAVLVNGEVSLENDELTGVRSGRVLRPGEQERRPEAVS</sequence>
<name>A0A328AFJ5_9CAUL</name>
<feature type="domain" description="Amidohydrolase 3" evidence="1">
    <location>
        <begin position="445"/>
        <end position="528"/>
    </location>
</feature>
<protein>
    <submittedName>
        <fullName evidence="2">Amidohydrolase</fullName>
    </submittedName>
</protein>
<reference evidence="3" key="1">
    <citation type="submission" date="2018-05" db="EMBL/GenBank/DDBJ databases">
        <authorList>
            <person name="Li X."/>
        </authorList>
    </citation>
    <scope>NUCLEOTIDE SEQUENCE [LARGE SCALE GENOMIC DNA]</scope>
    <source>
        <strain evidence="3">LX32</strain>
    </source>
</reference>
<dbReference type="OrthoDB" id="9766983at2"/>
<dbReference type="GO" id="GO:0005829">
    <property type="term" value="C:cytosol"/>
    <property type="evidence" value="ECO:0007669"/>
    <property type="project" value="TreeGrafter"/>
</dbReference>